<sequence length="203" mass="23043">LSISLKLPRGIWFGSQKGTDKILYAKEPPLNMLLAMGIGAFLCILIGVYPKLLYDLLPYPVNFHPFEAGKVVAMMQLLLLTLAAFWIYIDKLGGEAAISLDTDWFYRNFGRVLLRFCNGPLNQIRVKMQTLSSQKVAFLSRLSQNPYVPLEILWHLIQGKALPLKDSANRTYSPHTYRLPIGVGICMSLVFFLIYGLVYLWLV</sequence>
<keyword evidence="1" id="KW-0472">Membrane</keyword>
<feature type="transmembrane region" description="Helical" evidence="1">
    <location>
        <begin position="69"/>
        <end position="89"/>
    </location>
</feature>
<keyword evidence="1" id="KW-1133">Transmembrane helix</keyword>
<proteinExistence type="predicted"/>
<keyword evidence="1" id="KW-0812">Transmembrane</keyword>
<protein>
    <recommendedName>
        <fullName evidence="3">NADH:quinone oxidoreductase/Mrp antiporter membrane subunit domain-containing protein</fullName>
    </recommendedName>
</protein>
<evidence type="ECO:0000313" key="2">
    <source>
        <dbReference type="EMBL" id="KKM72083.1"/>
    </source>
</evidence>
<dbReference type="EMBL" id="LAZR01009530">
    <property type="protein sequence ID" value="KKM72083.1"/>
    <property type="molecule type" value="Genomic_DNA"/>
</dbReference>
<reference evidence="2" key="1">
    <citation type="journal article" date="2015" name="Nature">
        <title>Complex archaea that bridge the gap between prokaryotes and eukaryotes.</title>
        <authorList>
            <person name="Spang A."/>
            <person name="Saw J.H."/>
            <person name="Jorgensen S.L."/>
            <person name="Zaremba-Niedzwiedzka K."/>
            <person name="Martijn J."/>
            <person name="Lind A.E."/>
            <person name="van Eijk R."/>
            <person name="Schleper C."/>
            <person name="Guy L."/>
            <person name="Ettema T.J."/>
        </authorList>
    </citation>
    <scope>NUCLEOTIDE SEQUENCE</scope>
</reference>
<feature type="transmembrane region" description="Helical" evidence="1">
    <location>
        <begin position="30"/>
        <end position="49"/>
    </location>
</feature>
<evidence type="ECO:0008006" key="3">
    <source>
        <dbReference type="Google" id="ProtNLM"/>
    </source>
</evidence>
<comment type="caution">
    <text evidence="2">The sequence shown here is derived from an EMBL/GenBank/DDBJ whole genome shotgun (WGS) entry which is preliminary data.</text>
</comment>
<feature type="non-terminal residue" evidence="2">
    <location>
        <position position="1"/>
    </location>
</feature>
<gene>
    <name evidence="2" type="ORF">LCGC14_1424010</name>
</gene>
<feature type="transmembrane region" description="Helical" evidence="1">
    <location>
        <begin position="179"/>
        <end position="202"/>
    </location>
</feature>
<name>A0A0F9JQY0_9ZZZZ</name>
<dbReference type="AlphaFoldDB" id="A0A0F9JQY0"/>
<accession>A0A0F9JQY0</accession>
<evidence type="ECO:0000256" key="1">
    <source>
        <dbReference type="SAM" id="Phobius"/>
    </source>
</evidence>
<organism evidence="2">
    <name type="scientific">marine sediment metagenome</name>
    <dbReference type="NCBI Taxonomy" id="412755"/>
    <lineage>
        <taxon>unclassified sequences</taxon>
        <taxon>metagenomes</taxon>
        <taxon>ecological metagenomes</taxon>
    </lineage>
</organism>